<dbReference type="HOGENOM" id="CLU_081251_3_2_0"/>
<comment type="catalytic activity">
    <reaction evidence="2">
        <text>a 3'-end 2',3'-cyclophospho-ribonucleotide-RNA + H2O = a 3'-end 2'-phospho-ribonucleotide-RNA + H(+)</text>
        <dbReference type="Rhea" id="RHEA:11828"/>
        <dbReference type="Rhea" id="RHEA-COMP:10464"/>
        <dbReference type="Rhea" id="RHEA-COMP:17353"/>
        <dbReference type="ChEBI" id="CHEBI:15377"/>
        <dbReference type="ChEBI" id="CHEBI:15378"/>
        <dbReference type="ChEBI" id="CHEBI:83064"/>
        <dbReference type="ChEBI" id="CHEBI:173113"/>
        <dbReference type="EC" id="3.1.4.58"/>
    </reaction>
</comment>
<dbReference type="HAMAP" id="MF_01940">
    <property type="entry name" value="RNA_CPDase"/>
    <property type="match status" value="1"/>
</dbReference>
<evidence type="ECO:0000256" key="1">
    <source>
        <dbReference type="ARBA" id="ARBA00022801"/>
    </source>
</evidence>
<organism evidence="3 4">
    <name type="scientific">Thermovirga lienii (strain ATCC BAA-1197 / DSM 17291 / Cas60314)</name>
    <dbReference type="NCBI Taxonomy" id="580340"/>
    <lineage>
        <taxon>Bacteria</taxon>
        <taxon>Thermotogati</taxon>
        <taxon>Synergistota</taxon>
        <taxon>Synergistia</taxon>
        <taxon>Synergistales</taxon>
        <taxon>Thermovirgaceae</taxon>
        <taxon>Thermovirga</taxon>
    </lineage>
</organism>
<dbReference type="InterPro" id="IPR004175">
    <property type="entry name" value="RNA_CPDase"/>
</dbReference>
<feature type="short sequence motif" description="HXTX 1" evidence="2">
    <location>
        <begin position="43"/>
        <end position="46"/>
    </location>
</feature>
<dbReference type="EMBL" id="CP003096">
    <property type="protein sequence ID" value="AER66585.1"/>
    <property type="molecule type" value="Genomic_DNA"/>
</dbReference>
<feature type="active site" description="Proton acceptor" evidence="2">
    <location>
        <position position="132"/>
    </location>
</feature>
<accession>G7V9N5</accession>
<feature type="active site" description="Proton donor" evidence="2">
    <location>
        <position position="43"/>
    </location>
</feature>
<dbReference type="InterPro" id="IPR009097">
    <property type="entry name" value="Cyclic_Pdiesterase"/>
</dbReference>
<dbReference type="Proteomes" id="UP000005868">
    <property type="component" value="Chromosome"/>
</dbReference>
<dbReference type="SUPFAM" id="SSF55144">
    <property type="entry name" value="LigT-like"/>
    <property type="match status" value="1"/>
</dbReference>
<comment type="similarity">
    <text evidence="2">Belongs to the 2H phosphoesterase superfamily. ThpR family.</text>
</comment>
<evidence type="ECO:0000313" key="3">
    <source>
        <dbReference type="EMBL" id="AER66585.1"/>
    </source>
</evidence>
<dbReference type="PANTHER" id="PTHR35561:SF1">
    <property type="entry name" value="RNA 2',3'-CYCLIC PHOSPHODIESTERASE"/>
    <property type="match status" value="1"/>
</dbReference>
<dbReference type="GO" id="GO:0016874">
    <property type="term" value="F:ligase activity"/>
    <property type="evidence" value="ECO:0007669"/>
    <property type="project" value="UniProtKB-KW"/>
</dbReference>
<dbReference type="Gene3D" id="3.90.1140.10">
    <property type="entry name" value="Cyclic phosphodiesterase"/>
    <property type="match status" value="1"/>
</dbReference>
<dbReference type="GO" id="GO:0004113">
    <property type="term" value="F:2',3'-cyclic-nucleotide 3'-phosphodiesterase activity"/>
    <property type="evidence" value="ECO:0007669"/>
    <property type="project" value="InterPro"/>
</dbReference>
<dbReference type="GO" id="GO:0008664">
    <property type="term" value="F:RNA 2',3'-cyclic 3'-phosphodiesterase activity"/>
    <property type="evidence" value="ECO:0007669"/>
    <property type="project" value="UniProtKB-EC"/>
</dbReference>
<evidence type="ECO:0000256" key="2">
    <source>
        <dbReference type="HAMAP-Rule" id="MF_01940"/>
    </source>
</evidence>
<protein>
    <recommendedName>
        <fullName evidence="2">RNA 2',3'-cyclic phosphodiesterase</fullName>
        <shortName evidence="2">RNA 2',3'-CPDase</shortName>
        <ecNumber evidence="2">3.1.4.58</ecNumber>
    </recommendedName>
</protein>
<dbReference type="PANTHER" id="PTHR35561">
    <property type="entry name" value="RNA 2',3'-CYCLIC PHOSPHODIESTERASE"/>
    <property type="match status" value="1"/>
</dbReference>
<dbReference type="eggNOG" id="COG1514">
    <property type="taxonomic scope" value="Bacteria"/>
</dbReference>
<name>G7V9N5_THELD</name>
<sequence>MELVRCFVSVELDEKVRNRISQWIEELKILAPRLKWVSGSGLHITLKFCGEIDLSKVIKLENALQDAFARTTVRPFSLEIGGVGAFPGLREPRVLWLGVGGEEDQLSRIVEIVEGAAEIVGLEREHRPFHPHVTIARIKSPSDVPVDLIRTISEHELGQLSWNVNAVMLMRSDLRPSGAVYSPIAKYNLKQPEVSR</sequence>
<gene>
    <name evidence="3" type="ordered locus">Tlie_0852</name>
</gene>
<reference evidence="3 4" key="2">
    <citation type="journal article" date="2012" name="Stand. Genomic Sci.">
        <title>Genome sequence of the moderately thermophilic, amino-acid-degrading and sulfur-reducing bacterium Thermovirga lienii type strain (Cas60314(T)).</title>
        <authorList>
            <person name="Goker M."/>
            <person name="Saunders E."/>
            <person name="Lapidus A."/>
            <person name="Nolan M."/>
            <person name="Lucas S."/>
            <person name="Hammon N."/>
            <person name="Deshpande S."/>
            <person name="Cheng J.F."/>
            <person name="Han C."/>
            <person name="Tapia R."/>
            <person name="Goodwin L.A."/>
            <person name="Pitluck S."/>
            <person name="Liolios K."/>
            <person name="Mavromatis K."/>
            <person name="Pagani I."/>
            <person name="Ivanova N."/>
            <person name="Mikhailova N."/>
            <person name="Pati A."/>
            <person name="Chen A."/>
            <person name="Palaniappan K."/>
            <person name="Land M."/>
            <person name="Chang Y.J."/>
            <person name="Jeffries C.D."/>
            <person name="Brambilla E.M."/>
            <person name="Rohde M."/>
            <person name="Spring S."/>
            <person name="Detter J.C."/>
            <person name="Woyke T."/>
            <person name="Bristow J."/>
            <person name="Eisen J.A."/>
            <person name="Markowitz V."/>
            <person name="Hugenholtz P."/>
            <person name="Kyrpides N.C."/>
            <person name="Klenk H.P."/>
        </authorList>
    </citation>
    <scope>NUCLEOTIDE SEQUENCE [LARGE SCALE GENOMIC DNA]</scope>
    <source>
        <strain evidence="4">ATCC BAA-1197 / DSM 17291 / Cas60314</strain>
    </source>
</reference>
<feature type="short sequence motif" description="HXTX 2" evidence="2">
    <location>
        <begin position="132"/>
        <end position="135"/>
    </location>
</feature>
<keyword evidence="3" id="KW-0436">Ligase</keyword>
<keyword evidence="4" id="KW-1185">Reference proteome</keyword>
<dbReference type="AlphaFoldDB" id="G7V9N5"/>
<dbReference type="STRING" id="580340.Tlie_0852"/>
<dbReference type="Pfam" id="PF13563">
    <property type="entry name" value="2_5_RNA_ligase2"/>
    <property type="match status" value="1"/>
</dbReference>
<evidence type="ECO:0000313" key="4">
    <source>
        <dbReference type="Proteomes" id="UP000005868"/>
    </source>
</evidence>
<dbReference type="EC" id="3.1.4.58" evidence="2"/>
<dbReference type="NCBIfam" id="TIGR02258">
    <property type="entry name" value="2_5_ligase"/>
    <property type="match status" value="1"/>
</dbReference>
<reference evidence="4" key="1">
    <citation type="submission" date="2011-10" db="EMBL/GenBank/DDBJ databases">
        <title>The complete genome of chromosome of Thermovirga lienii DSM 17291.</title>
        <authorList>
            <consortium name="US DOE Joint Genome Institute (JGI-PGF)"/>
            <person name="Lucas S."/>
            <person name="Copeland A."/>
            <person name="Lapidus A."/>
            <person name="Glavina del Rio T."/>
            <person name="Dalin E."/>
            <person name="Tice H."/>
            <person name="Bruce D."/>
            <person name="Goodwin L."/>
            <person name="Pitluck S."/>
            <person name="Peters L."/>
            <person name="Mikhailova N."/>
            <person name="Saunders E."/>
            <person name="Kyrpides N."/>
            <person name="Mavromatis K."/>
            <person name="Ivanova N."/>
            <person name="Last F.I."/>
            <person name="Brettin T."/>
            <person name="Detter J.C."/>
            <person name="Han C."/>
            <person name="Larimer F."/>
            <person name="Land M."/>
            <person name="Hauser L."/>
            <person name="Markowitz V."/>
            <person name="Cheng J.-F."/>
            <person name="Hugenholtz P."/>
            <person name="Woyke T."/>
            <person name="Wu D."/>
            <person name="Spring S."/>
            <person name="Schroeder M."/>
            <person name="Brambilla E.-M."/>
            <person name="Klenk H.-P."/>
            <person name="Eisen J.A."/>
        </authorList>
    </citation>
    <scope>NUCLEOTIDE SEQUENCE [LARGE SCALE GENOMIC DNA]</scope>
    <source>
        <strain evidence="4">ATCC BAA-1197 / DSM 17291 / Cas60314</strain>
    </source>
</reference>
<proteinExistence type="inferred from homology"/>
<comment type="function">
    <text evidence="2">Hydrolyzes RNA 2',3'-cyclic phosphodiester to an RNA 2'-phosphomonoester.</text>
</comment>
<keyword evidence="1 2" id="KW-0378">Hydrolase</keyword>
<dbReference type="KEGG" id="tli:Tlie_0852"/>